<evidence type="ECO:0000256" key="8">
    <source>
        <dbReference type="ARBA" id="ARBA00040593"/>
    </source>
</evidence>
<evidence type="ECO:0000256" key="3">
    <source>
        <dbReference type="ARBA" id="ARBA00022475"/>
    </source>
</evidence>
<feature type="transmembrane region" description="Helical" evidence="11">
    <location>
        <begin position="12"/>
        <end position="32"/>
    </location>
</feature>
<keyword evidence="5" id="KW-0862">Zinc</keyword>
<protein>
    <recommendedName>
        <fullName evidence="8">Zinc transporter ZIP11</fullName>
    </recommendedName>
    <alternativeName>
        <fullName evidence="9">Solute carrier family 39 member 11</fullName>
    </alternativeName>
    <alternativeName>
        <fullName evidence="10">Zrt- and Irt-like protein 11</fullName>
    </alternativeName>
</protein>
<feature type="transmembrane region" description="Helical" evidence="11">
    <location>
        <begin position="257"/>
        <end position="279"/>
    </location>
</feature>
<dbReference type="GeneID" id="116293031"/>
<evidence type="ECO:0000256" key="4">
    <source>
        <dbReference type="ARBA" id="ARBA00022692"/>
    </source>
</evidence>
<keyword evidence="12" id="KW-1185">Reference proteome</keyword>
<evidence type="ECO:0000256" key="2">
    <source>
        <dbReference type="ARBA" id="ARBA00006939"/>
    </source>
</evidence>
<dbReference type="KEGG" id="aten:116293031"/>
<feature type="transmembrane region" description="Helical" evidence="11">
    <location>
        <begin position="188"/>
        <end position="213"/>
    </location>
</feature>
<name>A0A6P8HUA3_ACTTE</name>
<evidence type="ECO:0000256" key="6">
    <source>
        <dbReference type="ARBA" id="ARBA00022989"/>
    </source>
</evidence>
<comment type="subcellular location">
    <subcellularLocation>
        <location evidence="1">Cell membrane</location>
        <topology evidence="1">Multi-pass membrane protein</topology>
    </subcellularLocation>
</comment>
<evidence type="ECO:0000256" key="7">
    <source>
        <dbReference type="ARBA" id="ARBA00023136"/>
    </source>
</evidence>
<evidence type="ECO:0000256" key="5">
    <source>
        <dbReference type="ARBA" id="ARBA00022833"/>
    </source>
</evidence>
<dbReference type="PANTHER" id="PTHR11040:SF211">
    <property type="entry name" value="ZINC TRANSPORTER ZIP11"/>
    <property type="match status" value="1"/>
</dbReference>
<dbReference type="FunCoup" id="A0A6P8HUA3">
    <property type="interactions" value="1223"/>
</dbReference>
<organism evidence="12 13">
    <name type="scientific">Actinia tenebrosa</name>
    <name type="common">Australian red waratah sea anemone</name>
    <dbReference type="NCBI Taxonomy" id="6105"/>
    <lineage>
        <taxon>Eukaryota</taxon>
        <taxon>Metazoa</taxon>
        <taxon>Cnidaria</taxon>
        <taxon>Anthozoa</taxon>
        <taxon>Hexacorallia</taxon>
        <taxon>Actiniaria</taxon>
        <taxon>Actiniidae</taxon>
        <taxon>Actinia</taxon>
    </lineage>
</organism>
<keyword evidence="6 11" id="KW-1133">Transmembrane helix</keyword>
<dbReference type="Pfam" id="PF02535">
    <property type="entry name" value="Zip"/>
    <property type="match status" value="1"/>
</dbReference>
<feature type="transmembrane region" description="Helical" evidence="11">
    <location>
        <begin position="284"/>
        <end position="301"/>
    </location>
</feature>
<feature type="transmembrane region" description="Helical" evidence="11">
    <location>
        <begin position="39"/>
        <end position="59"/>
    </location>
</feature>
<evidence type="ECO:0000256" key="10">
    <source>
        <dbReference type="ARBA" id="ARBA00042973"/>
    </source>
</evidence>
<feature type="transmembrane region" description="Helical" evidence="11">
    <location>
        <begin position="316"/>
        <end position="335"/>
    </location>
</feature>
<evidence type="ECO:0000256" key="9">
    <source>
        <dbReference type="ARBA" id="ARBA00042540"/>
    </source>
</evidence>
<evidence type="ECO:0000313" key="13">
    <source>
        <dbReference type="RefSeq" id="XP_031556290.1"/>
    </source>
</evidence>
<dbReference type="GO" id="GO:0005886">
    <property type="term" value="C:plasma membrane"/>
    <property type="evidence" value="ECO:0007669"/>
    <property type="project" value="UniProtKB-SubCell"/>
</dbReference>
<evidence type="ECO:0000256" key="11">
    <source>
        <dbReference type="SAM" id="Phobius"/>
    </source>
</evidence>
<dbReference type="InParanoid" id="A0A6P8HUA3"/>
<keyword evidence="7 11" id="KW-0472">Membrane</keyword>
<gene>
    <name evidence="13" type="primary">LOC116293031</name>
</gene>
<reference evidence="13" key="1">
    <citation type="submission" date="2025-08" db="UniProtKB">
        <authorList>
            <consortium name="RefSeq"/>
        </authorList>
    </citation>
    <scope>IDENTIFICATION</scope>
    <source>
        <tissue evidence="13">Tentacle</tissue>
    </source>
</reference>
<evidence type="ECO:0000256" key="1">
    <source>
        <dbReference type="ARBA" id="ARBA00004651"/>
    </source>
</evidence>
<sequence length="336" mass="36059">MLPNYSPVTQALLGTLFTWAVTAAGSGLVFIFSGEQRKVLDGSLGFAAGVMLAASYWSLLNPAIEMAEKSEYWGPEGKLAFIPVSIGFAVGAAFVFAADRILPYMGLESPSFLDNVLSDKKSSPTTRNFTNKHDKNDKTIVNHTRRDEMKSTVTHRTVSSKHLDEDVENDKITKEITREQKISSWKRILLLIIAITVHNIPEGLAVGVAFGAIGKTASATFENARNLALGIGIQNFPEGLAVSLPLKASGLSLWKSFWYGQLSGMVEPIAGLLGAYAIVVAEPLLPYALAFAAGAMVYVVVDDIIPEAQTSGNGKLASWMSIVGFIIMMSLDVGLG</sequence>
<dbReference type="AlphaFoldDB" id="A0A6P8HUA3"/>
<dbReference type="GO" id="GO:0005385">
    <property type="term" value="F:zinc ion transmembrane transporter activity"/>
    <property type="evidence" value="ECO:0007669"/>
    <property type="project" value="TreeGrafter"/>
</dbReference>
<keyword evidence="4 11" id="KW-0812">Transmembrane</keyword>
<dbReference type="RefSeq" id="XP_031556290.1">
    <property type="nucleotide sequence ID" value="XM_031700430.1"/>
</dbReference>
<dbReference type="OrthoDB" id="262547at2759"/>
<dbReference type="Proteomes" id="UP000515163">
    <property type="component" value="Unplaced"/>
</dbReference>
<comment type="similarity">
    <text evidence="2">Belongs to the ZIP transporter (TC 2.A.5) family.</text>
</comment>
<proteinExistence type="inferred from homology"/>
<dbReference type="InterPro" id="IPR003689">
    <property type="entry name" value="ZIP"/>
</dbReference>
<keyword evidence="3" id="KW-1003">Cell membrane</keyword>
<evidence type="ECO:0000313" key="12">
    <source>
        <dbReference type="Proteomes" id="UP000515163"/>
    </source>
</evidence>
<dbReference type="PANTHER" id="PTHR11040">
    <property type="entry name" value="ZINC/IRON TRANSPORTER"/>
    <property type="match status" value="1"/>
</dbReference>
<accession>A0A6P8HUA3</accession>
<feature type="transmembrane region" description="Helical" evidence="11">
    <location>
        <begin position="79"/>
        <end position="98"/>
    </location>
</feature>